<keyword evidence="3" id="KW-1185">Reference proteome</keyword>
<name>A0AAV6TEF8_9ARAC</name>
<gene>
    <name evidence="2" type="ORF">JTE90_008360</name>
</gene>
<reference evidence="2 3" key="1">
    <citation type="journal article" date="2022" name="Nat. Ecol. Evol.">
        <title>A masculinizing supergene underlies an exaggerated male reproductive morph in a spider.</title>
        <authorList>
            <person name="Hendrickx F."/>
            <person name="De Corte Z."/>
            <person name="Sonet G."/>
            <person name="Van Belleghem S.M."/>
            <person name="Kostlbacher S."/>
            <person name="Vangestel C."/>
        </authorList>
    </citation>
    <scope>NUCLEOTIDE SEQUENCE [LARGE SCALE GENOMIC DNA]</scope>
    <source>
        <strain evidence="2">W744_W776</strain>
    </source>
</reference>
<feature type="region of interest" description="Disordered" evidence="1">
    <location>
        <begin position="27"/>
        <end position="46"/>
    </location>
</feature>
<evidence type="ECO:0000313" key="3">
    <source>
        <dbReference type="Proteomes" id="UP000827092"/>
    </source>
</evidence>
<sequence length="46" mass="4812">CAVRRYGKTELYPGRGVYPTCGLNGKSSSKGGFSTSLVALGSNRDT</sequence>
<protein>
    <submittedName>
        <fullName evidence="2">Uncharacterized protein</fullName>
    </submittedName>
</protein>
<comment type="caution">
    <text evidence="2">The sequence shown here is derived from an EMBL/GenBank/DDBJ whole genome shotgun (WGS) entry which is preliminary data.</text>
</comment>
<dbReference type="Proteomes" id="UP000827092">
    <property type="component" value="Unassembled WGS sequence"/>
</dbReference>
<evidence type="ECO:0000313" key="2">
    <source>
        <dbReference type="EMBL" id="KAG8159063.1"/>
    </source>
</evidence>
<evidence type="ECO:0000256" key="1">
    <source>
        <dbReference type="SAM" id="MobiDB-lite"/>
    </source>
</evidence>
<organism evidence="2 3">
    <name type="scientific">Oedothorax gibbosus</name>
    <dbReference type="NCBI Taxonomy" id="931172"/>
    <lineage>
        <taxon>Eukaryota</taxon>
        <taxon>Metazoa</taxon>
        <taxon>Ecdysozoa</taxon>
        <taxon>Arthropoda</taxon>
        <taxon>Chelicerata</taxon>
        <taxon>Arachnida</taxon>
        <taxon>Araneae</taxon>
        <taxon>Araneomorphae</taxon>
        <taxon>Entelegynae</taxon>
        <taxon>Araneoidea</taxon>
        <taxon>Linyphiidae</taxon>
        <taxon>Erigoninae</taxon>
        <taxon>Oedothorax</taxon>
    </lineage>
</organism>
<dbReference type="AlphaFoldDB" id="A0AAV6TEF8"/>
<dbReference type="EMBL" id="JAFNEN010005883">
    <property type="protein sequence ID" value="KAG8159063.1"/>
    <property type="molecule type" value="Genomic_DNA"/>
</dbReference>
<accession>A0AAV6TEF8</accession>
<feature type="non-terminal residue" evidence="2">
    <location>
        <position position="1"/>
    </location>
</feature>
<proteinExistence type="predicted"/>